<proteinExistence type="predicted"/>
<dbReference type="Pfam" id="PF13377">
    <property type="entry name" value="Peripla_BP_3"/>
    <property type="match status" value="1"/>
</dbReference>
<protein>
    <submittedName>
        <fullName evidence="5">Transcriptional regulator</fullName>
    </submittedName>
</protein>
<dbReference type="SUPFAM" id="SSF53822">
    <property type="entry name" value="Periplasmic binding protein-like I"/>
    <property type="match status" value="1"/>
</dbReference>
<organism evidence="5 6">
    <name type="scientific">Actinoplanes palleronii</name>
    <dbReference type="NCBI Taxonomy" id="113570"/>
    <lineage>
        <taxon>Bacteria</taxon>
        <taxon>Bacillati</taxon>
        <taxon>Actinomycetota</taxon>
        <taxon>Actinomycetes</taxon>
        <taxon>Micromonosporales</taxon>
        <taxon>Micromonosporaceae</taxon>
        <taxon>Actinoplanes</taxon>
    </lineage>
</organism>
<dbReference type="Gene3D" id="3.40.50.2300">
    <property type="match status" value="2"/>
</dbReference>
<accession>A0ABQ4BK82</accession>
<evidence type="ECO:0000313" key="5">
    <source>
        <dbReference type="EMBL" id="GIE70660.1"/>
    </source>
</evidence>
<dbReference type="InterPro" id="IPR010982">
    <property type="entry name" value="Lambda_DNA-bd_dom_sf"/>
</dbReference>
<dbReference type="PROSITE" id="PS00356">
    <property type="entry name" value="HTH_LACI_1"/>
    <property type="match status" value="1"/>
</dbReference>
<evidence type="ECO:0000313" key="6">
    <source>
        <dbReference type="Proteomes" id="UP000624709"/>
    </source>
</evidence>
<keyword evidence="3" id="KW-0804">Transcription</keyword>
<dbReference type="Pfam" id="PF00356">
    <property type="entry name" value="LacI"/>
    <property type="match status" value="1"/>
</dbReference>
<keyword evidence="2" id="KW-0238">DNA-binding</keyword>
<dbReference type="EMBL" id="BOMS01000108">
    <property type="protein sequence ID" value="GIE70660.1"/>
    <property type="molecule type" value="Genomic_DNA"/>
</dbReference>
<name>A0ABQ4BK82_9ACTN</name>
<keyword evidence="1" id="KW-0805">Transcription regulation</keyword>
<sequence length="333" mass="34988">MTTRQPTLAEVAHLAGVSTGTVSRVINNSPNVGAKSRRAVETAVRELGYVPNLAARSLATQRSGAVVLAISSDDSALFANQFFAEIITGVNMMMEESELDLTLIMAASDKGRGRLARVLQARGAAGVMLLAVRENDPLLKIAEGGGVPVVYGGRPLGDPPRWYVDADNRGGARQAVEHLVSTGRTRIATITGPLDQYAGTARYLGFREALALAGLGDQRVAHGDFGEASGAAAMTRLLAEHPDLDAVAVASDAMAAGALGVLHERGIEVPGRVAVVGFSDVVTARYTRPALTTVHQPIVALGREMTRMLLALIRGEQATPLILPTELVIRDST</sequence>
<dbReference type="SMART" id="SM00354">
    <property type="entry name" value="HTH_LACI"/>
    <property type="match status" value="1"/>
</dbReference>
<comment type="caution">
    <text evidence="5">The sequence shown here is derived from an EMBL/GenBank/DDBJ whole genome shotgun (WGS) entry which is preliminary data.</text>
</comment>
<evidence type="ECO:0000259" key="4">
    <source>
        <dbReference type="PROSITE" id="PS50932"/>
    </source>
</evidence>
<dbReference type="PANTHER" id="PTHR30146">
    <property type="entry name" value="LACI-RELATED TRANSCRIPTIONAL REPRESSOR"/>
    <property type="match status" value="1"/>
</dbReference>
<dbReference type="PROSITE" id="PS50932">
    <property type="entry name" value="HTH_LACI_2"/>
    <property type="match status" value="1"/>
</dbReference>
<dbReference type="PANTHER" id="PTHR30146:SF109">
    <property type="entry name" value="HTH-TYPE TRANSCRIPTIONAL REGULATOR GALS"/>
    <property type="match status" value="1"/>
</dbReference>
<evidence type="ECO:0000256" key="1">
    <source>
        <dbReference type="ARBA" id="ARBA00023015"/>
    </source>
</evidence>
<dbReference type="Gene3D" id="1.10.260.40">
    <property type="entry name" value="lambda repressor-like DNA-binding domains"/>
    <property type="match status" value="1"/>
</dbReference>
<reference evidence="5 6" key="1">
    <citation type="submission" date="2021-01" db="EMBL/GenBank/DDBJ databases">
        <title>Whole genome shotgun sequence of Actinoplanes palleronii NBRC 14916.</title>
        <authorList>
            <person name="Komaki H."/>
            <person name="Tamura T."/>
        </authorList>
    </citation>
    <scope>NUCLEOTIDE SEQUENCE [LARGE SCALE GENOMIC DNA]</scope>
    <source>
        <strain evidence="5 6">NBRC 14916</strain>
    </source>
</reference>
<feature type="domain" description="HTH lacI-type" evidence="4">
    <location>
        <begin position="6"/>
        <end position="60"/>
    </location>
</feature>
<dbReference type="RefSeq" id="WP_203828662.1">
    <property type="nucleotide sequence ID" value="NZ_BAAATY010000029.1"/>
</dbReference>
<dbReference type="InterPro" id="IPR046335">
    <property type="entry name" value="LacI/GalR-like_sensor"/>
</dbReference>
<evidence type="ECO:0000256" key="2">
    <source>
        <dbReference type="ARBA" id="ARBA00023125"/>
    </source>
</evidence>
<dbReference type="CDD" id="cd01392">
    <property type="entry name" value="HTH_LacI"/>
    <property type="match status" value="1"/>
</dbReference>
<dbReference type="InterPro" id="IPR000843">
    <property type="entry name" value="HTH_LacI"/>
</dbReference>
<gene>
    <name evidence="5" type="ORF">Apa02nite_067680</name>
</gene>
<evidence type="ECO:0000256" key="3">
    <source>
        <dbReference type="ARBA" id="ARBA00023163"/>
    </source>
</evidence>
<dbReference type="Proteomes" id="UP000624709">
    <property type="component" value="Unassembled WGS sequence"/>
</dbReference>
<dbReference type="CDD" id="cd06267">
    <property type="entry name" value="PBP1_LacI_sugar_binding-like"/>
    <property type="match status" value="1"/>
</dbReference>
<keyword evidence="6" id="KW-1185">Reference proteome</keyword>
<dbReference type="InterPro" id="IPR028082">
    <property type="entry name" value="Peripla_BP_I"/>
</dbReference>
<dbReference type="SUPFAM" id="SSF47413">
    <property type="entry name" value="lambda repressor-like DNA-binding domains"/>
    <property type="match status" value="1"/>
</dbReference>